<keyword evidence="1" id="KW-0812">Transmembrane</keyword>
<evidence type="ECO:0000313" key="3">
    <source>
        <dbReference type="Proteomes" id="UP000179010"/>
    </source>
</evidence>
<dbReference type="InterPro" id="IPR011050">
    <property type="entry name" value="Pectin_lyase_fold/virulence"/>
</dbReference>
<accession>A0A1F4PPP5</accession>
<organism evidence="2 3">
    <name type="scientific">candidate division Kazan bacterium RIFCSPLOWO2_01_FULL_48_13</name>
    <dbReference type="NCBI Taxonomy" id="1798539"/>
    <lineage>
        <taxon>Bacteria</taxon>
        <taxon>Bacteria division Kazan-3B-28</taxon>
    </lineage>
</organism>
<dbReference type="InterPro" id="IPR014867">
    <property type="entry name" value="Spore_coat_CotH_CotH2/3/7"/>
</dbReference>
<dbReference type="EMBL" id="METE01000011">
    <property type="protein sequence ID" value="OGB85022.1"/>
    <property type="molecule type" value="Genomic_DNA"/>
</dbReference>
<comment type="caution">
    <text evidence="2">The sequence shown here is derived from an EMBL/GenBank/DDBJ whole genome shotgun (WGS) entry which is preliminary data.</text>
</comment>
<protein>
    <recommendedName>
        <fullName evidence="4">Right handed beta helix domain-containing protein</fullName>
    </recommendedName>
</protein>
<keyword evidence="1" id="KW-1133">Transmembrane helix</keyword>
<evidence type="ECO:0008006" key="4">
    <source>
        <dbReference type="Google" id="ProtNLM"/>
    </source>
</evidence>
<dbReference type="STRING" id="1798539.A2994_00175"/>
<dbReference type="Pfam" id="PF08757">
    <property type="entry name" value="CotH"/>
    <property type="match status" value="1"/>
</dbReference>
<proteinExistence type="predicted"/>
<name>A0A1F4PPP5_UNCK3</name>
<keyword evidence="1" id="KW-0472">Membrane</keyword>
<gene>
    <name evidence="2" type="ORF">A2994_00175</name>
</gene>
<evidence type="ECO:0000256" key="1">
    <source>
        <dbReference type="SAM" id="Phobius"/>
    </source>
</evidence>
<dbReference type="SUPFAM" id="SSF51126">
    <property type="entry name" value="Pectin lyase-like"/>
    <property type="match status" value="1"/>
</dbReference>
<dbReference type="Proteomes" id="UP000179010">
    <property type="component" value="Unassembled WGS sequence"/>
</dbReference>
<dbReference type="AlphaFoldDB" id="A0A1F4PPP5"/>
<feature type="transmembrane region" description="Helical" evidence="1">
    <location>
        <begin position="29"/>
        <end position="52"/>
    </location>
</feature>
<evidence type="ECO:0000313" key="2">
    <source>
        <dbReference type="EMBL" id="OGB85022.1"/>
    </source>
</evidence>
<reference evidence="2 3" key="1">
    <citation type="journal article" date="2016" name="Nat. Commun.">
        <title>Thousands of microbial genomes shed light on interconnected biogeochemical processes in an aquifer system.</title>
        <authorList>
            <person name="Anantharaman K."/>
            <person name="Brown C.T."/>
            <person name="Hug L.A."/>
            <person name="Sharon I."/>
            <person name="Castelle C.J."/>
            <person name="Probst A.J."/>
            <person name="Thomas B.C."/>
            <person name="Singh A."/>
            <person name="Wilkins M.J."/>
            <person name="Karaoz U."/>
            <person name="Brodie E.L."/>
            <person name="Williams K.H."/>
            <person name="Hubbard S.S."/>
            <person name="Banfield J.F."/>
        </authorList>
    </citation>
    <scope>NUCLEOTIDE SEQUENCE [LARGE SCALE GENOMIC DNA]</scope>
</reference>
<sequence>MEIDQIDRNVGEPPVGLPNQRRRSTLRRVLRAILSVVIALLIMGGVAVGVFLSQSGLMDKAIGWAQRNMPDYITINPIQIAFNYFDSLGTSPDQIVLDIKYADYQKLAYKRAQALEAGILVASPDDFVPATIEYQGDQIKVKVRLKGDFSDHWSDPYRWSFRVQVNNNFQPIMGMREFSLQSPGTRGYLNEWVAQQMFGRLGVMNLRYDFIHLTVNGRQLGAYAIEEGFSKELVENDQKREGPTIRFRDDTLLTFGLAIGPEDLFSSSQIDSFQSSQLSQDDTQFQLFLQAKDLLESFRRGELATHQVFDTEKLATFFALSDLFGSGHPIGFVNMRFYYNPVTSLLEPIIYDVNFIFSPDNKKFVEPIGLNRSPVLLSPLKASVAMPLEYNNLFFRDPQFFAAYMQALDRLSQSEWLNSFFTDIQADYTRGLKILHRSYPWYVFSGRNILSQNQFYIQTLLHPQQPAQAYLADLNTEKKQLKLDVGNAQRFPIEILGVKHTVSGIDINLPSPILLPPKSASRAVDFSEVSFPIYSSSTLPVPVSAGWEVKYRMFGLSDTATIAVTAWDYLSENFAKNDFLRQSSNWQQFNFLSLSSDSKEIIIRSGRWQISRNLIVPAGYTFRVEAGANIDLTNSAVLLSYSPIQLLGEESKPVTVSSSDSTGQGIAVIGAKQRSKMINVNFNNLSLVKQGSWQLTSSITFYESPVDISNCQFVSNSLADDYLNIIRSSFSIDQVLFNNTAADAIDIDFSNGKISESIFTACGVGGGNGDCLDLSGSVVEVSDIQIVLPGDKGISLGERAQIKADSISIDRAHIGVASKDLSTGEISNLVVSNTAVGVAVFVKKSEYGPATLTLTSPKLIDVATNYIVERGSRLLVDGRAVSASATDVADMFYDHN</sequence>